<protein>
    <recommendedName>
        <fullName evidence="16">CFEM domain-containing protein</fullName>
    </recommendedName>
</protein>
<evidence type="ECO:0000259" key="16">
    <source>
        <dbReference type="PROSITE" id="PS52012"/>
    </source>
</evidence>
<dbReference type="InterPro" id="IPR008427">
    <property type="entry name" value="Extracellular_membr_CFEM_dom"/>
</dbReference>
<feature type="domain" description="CFEM" evidence="16">
    <location>
        <begin position="94"/>
        <end position="215"/>
    </location>
</feature>
<keyword evidence="5" id="KW-0964">Secreted</keyword>
<evidence type="ECO:0000256" key="10">
    <source>
        <dbReference type="ARBA" id="ARBA00023136"/>
    </source>
</evidence>
<keyword evidence="6" id="KW-0349">Heme</keyword>
<dbReference type="PROSITE" id="PS52012">
    <property type="entry name" value="CFEM"/>
    <property type="match status" value="1"/>
</dbReference>
<evidence type="ECO:0000256" key="15">
    <source>
        <dbReference type="SAM" id="SignalP"/>
    </source>
</evidence>
<reference evidence="17" key="1">
    <citation type="submission" date="2013-11" db="EMBL/GenBank/DDBJ databases">
        <title>Genome sequence of the fusiform rust pathogen reveals effectors for host alternation and coevolution with pine.</title>
        <authorList>
            <consortium name="DOE Joint Genome Institute"/>
            <person name="Smith K."/>
            <person name="Pendleton A."/>
            <person name="Kubisiak T."/>
            <person name="Anderson C."/>
            <person name="Salamov A."/>
            <person name="Aerts A."/>
            <person name="Riley R."/>
            <person name="Clum A."/>
            <person name="Lindquist E."/>
            <person name="Ence D."/>
            <person name="Campbell M."/>
            <person name="Kronenberg Z."/>
            <person name="Feau N."/>
            <person name="Dhillon B."/>
            <person name="Hamelin R."/>
            <person name="Burleigh J."/>
            <person name="Smith J."/>
            <person name="Yandell M."/>
            <person name="Nelson C."/>
            <person name="Grigoriev I."/>
            <person name="Davis J."/>
        </authorList>
    </citation>
    <scope>NUCLEOTIDE SEQUENCE</scope>
    <source>
        <strain evidence="17">G11</strain>
    </source>
</reference>
<dbReference type="GO" id="GO:0005576">
    <property type="term" value="C:extracellular region"/>
    <property type="evidence" value="ECO:0007669"/>
    <property type="project" value="UniProtKB-SubCell"/>
</dbReference>
<keyword evidence="4" id="KW-1003">Cell membrane</keyword>
<keyword evidence="13" id="KW-0449">Lipoprotein</keyword>
<organism evidence="17 18">
    <name type="scientific">Cronartium quercuum f. sp. fusiforme G11</name>
    <dbReference type="NCBI Taxonomy" id="708437"/>
    <lineage>
        <taxon>Eukaryota</taxon>
        <taxon>Fungi</taxon>
        <taxon>Dikarya</taxon>
        <taxon>Basidiomycota</taxon>
        <taxon>Pucciniomycotina</taxon>
        <taxon>Pucciniomycetes</taxon>
        <taxon>Pucciniales</taxon>
        <taxon>Coleosporiaceae</taxon>
        <taxon>Cronartium</taxon>
    </lineage>
</organism>
<evidence type="ECO:0000256" key="14">
    <source>
        <dbReference type="SAM" id="MobiDB-lite"/>
    </source>
</evidence>
<evidence type="ECO:0000256" key="3">
    <source>
        <dbReference type="ARBA" id="ARBA00010031"/>
    </source>
</evidence>
<dbReference type="SMART" id="SM00747">
    <property type="entry name" value="CFEM"/>
    <property type="match status" value="2"/>
</dbReference>
<sequence length="324" mass="32577">MIPITIILAVLFTSPVIRSTNLIRRQDLSGLPACGQKCLINAATTPQTVGSCSLTDVSCLCKNEAFLTSVTNCALSTCSKDEQVKMLTFASGMCPSSAPSSSVTTTKVTGEASQIISGLPVCGQNCLTDTASDNSNLGGCGQTDEACLCKNTGFQDKVQSCVLAKCSLQEQLSMLKWGTATCSAGATVSTTTSQQPVSSAPAAKTTAAPSSASAATVTSDAYTPVSSPPSSAPSSYGTTTLTSNANTSYTVNANSSSTLTTNSSTVVTITAPTVGSNSSSSFTGNTANITNSSAASNGTASSATMMTGSGYWVIASVVIPAILL</sequence>
<comment type="caution">
    <text evidence="17">The sequence shown here is derived from an EMBL/GenBank/DDBJ whole genome shotgun (WGS) entry which is preliminary data.</text>
</comment>
<dbReference type="OrthoDB" id="3065412at2759"/>
<proteinExistence type="inferred from homology"/>
<evidence type="ECO:0000313" key="18">
    <source>
        <dbReference type="Proteomes" id="UP000886653"/>
    </source>
</evidence>
<evidence type="ECO:0000256" key="7">
    <source>
        <dbReference type="ARBA" id="ARBA00022723"/>
    </source>
</evidence>
<feature type="signal peptide" evidence="15">
    <location>
        <begin position="1"/>
        <end position="19"/>
    </location>
</feature>
<dbReference type="GO" id="GO:0046872">
    <property type="term" value="F:metal ion binding"/>
    <property type="evidence" value="ECO:0007669"/>
    <property type="project" value="UniProtKB-KW"/>
</dbReference>
<keyword evidence="11" id="KW-1015">Disulfide bond</keyword>
<keyword evidence="8 15" id="KW-0732">Signal</keyword>
<feature type="region of interest" description="Disordered" evidence="14">
    <location>
        <begin position="217"/>
        <end position="239"/>
    </location>
</feature>
<evidence type="ECO:0000256" key="6">
    <source>
        <dbReference type="ARBA" id="ARBA00022617"/>
    </source>
</evidence>
<keyword evidence="12" id="KW-0325">Glycoprotein</keyword>
<comment type="subcellular location">
    <subcellularLocation>
        <location evidence="1">Cell membrane</location>
        <topology evidence="1">Lipid-anchor</topology>
        <topology evidence="1">GPI-anchor</topology>
    </subcellularLocation>
    <subcellularLocation>
        <location evidence="2">Secreted</location>
    </subcellularLocation>
</comment>
<evidence type="ECO:0000256" key="8">
    <source>
        <dbReference type="ARBA" id="ARBA00022729"/>
    </source>
</evidence>
<evidence type="ECO:0000256" key="5">
    <source>
        <dbReference type="ARBA" id="ARBA00022525"/>
    </source>
</evidence>
<dbReference type="GO" id="GO:0005886">
    <property type="term" value="C:plasma membrane"/>
    <property type="evidence" value="ECO:0007669"/>
    <property type="project" value="UniProtKB-SubCell"/>
</dbReference>
<evidence type="ECO:0000256" key="1">
    <source>
        <dbReference type="ARBA" id="ARBA00004609"/>
    </source>
</evidence>
<keyword evidence="9" id="KW-0408">Iron</keyword>
<dbReference type="EMBL" id="MU167212">
    <property type="protein sequence ID" value="KAG0151618.1"/>
    <property type="molecule type" value="Genomic_DNA"/>
</dbReference>
<evidence type="ECO:0000256" key="13">
    <source>
        <dbReference type="ARBA" id="ARBA00023288"/>
    </source>
</evidence>
<dbReference type="PANTHER" id="PTHR37928">
    <property type="entry name" value="CFEM DOMAIN PROTEIN (AFU_ORTHOLOGUE AFUA_6G14090)"/>
    <property type="match status" value="1"/>
</dbReference>
<dbReference type="Proteomes" id="UP000886653">
    <property type="component" value="Unassembled WGS sequence"/>
</dbReference>
<gene>
    <name evidence="17" type="ORF">CROQUDRAFT_651034</name>
</gene>
<evidence type="ECO:0000256" key="12">
    <source>
        <dbReference type="ARBA" id="ARBA00023180"/>
    </source>
</evidence>
<dbReference type="Pfam" id="PF05730">
    <property type="entry name" value="CFEM"/>
    <property type="match status" value="2"/>
</dbReference>
<evidence type="ECO:0000256" key="2">
    <source>
        <dbReference type="ARBA" id="ARBA00004613"/>
    </source>
</evidence>
<name>A0A9P6NSV7_9BASI</name>
<dbReference type="PANTHER" id="PTHR37928:SF2">
    <property type="entry name" value="GPI ANCHORED CFEM DOMAIN PROTEIN (AFU_ORTHOLOGUE AFUA_6G10580)"/>
    <property type="match status" value="1"/>
</dbReference>
<evidence type="ECO:0000313" key="17">
    <source>
        <dbReference type="EMBL" id="KAG0151618.1"/>
    </source>
</evidence>
<dbReference type="InterPro" id="IPR051735">
    <property type="entry name" value="CFEM_domain"/>
</dbReference>
<feature type="chain" id="PRO_5040367232" description="CFEM domain-containing protein" evidence="15">
    <location>
        <begin position="20"/>
        <end position="324"/>
    </location>
</feature>
<evidence type="ECO:0000256" key="4">
    <source>
        <dbReference type="ARBA" id="ARBA00022475"/>
    </source>
</evidence>
<accession>A0A9P6NSV7</accession>
<keyword evidence="10" id="KW-0472">Membrane</keyword>
<evidence type="ECO:0000256" key="11">
    <source>
        <dbReference type="ARBA" id="ARBA00023157"/>
    </source>
</evidence>
<comment type="similarity">
    <text evidence="3">Belongs to the RBT5 family.</text>
</comment>
<keyword evidence="7" id="KW-0479">Metal-binding</keyword>
<evidence type="ECO:0000256" key="9">
    <source>
        <dbReference type="ARBA" id="ARBA00023004"/>
    </source>
</evidence>
<keyword evidence="18" id="KW-1185">Reference proteome</keyword>
<dbReference type="AlphaFoldDB" id="A0A9P6NSV7"/>